<dbReference type="Proteomes" id="UP001634394">
    <property type="component" value="Unassembled WGS sequence"/>
</dbReference>
<dbReference type="InterPro" id="IPR041249">
    <property type="entry name" value="HEPN_DZIP3"/>
</dbReference>
<comment type="caution">
    <text evidence="2">The sequence shown here is derived from an EMBL/GenBank/DDBJ whole genome shotgun (WGS) entry which is preliminary data.</text>
</comment>
<organism evidence="2 3">
    <name type="scientific">Sinanodonta woodiana</name>
    <name type="common">Chinese pond mussel</name>
    <name type="synonym">Anodonta woodiana</name>
    <dbReference type="NCBI Taxonomy" id="1069815"/>
    <lineage>
        <taxon>Eukaryota</taxon>
        <taxon>Metazoa</taxon>
        <taxon>Spiralia</taxon>
        <taxon>Lophotrochozoa</taxon>
        <taxon>Mollusca</taxon>
        <taxon>Bivalvia</taxon>
        <taxon>Autobranchia</taxon>
        <taxon>Heteroconchia</taxon>
        <taxon>Palaeoheterodonta</taxon>
        <taxon>Unionida</taxon>
        <taxon>Unionoidea</taxon>
        <taxon>Unionidae</taxon>
        <taxon>Unioninae</taxon>
        <taxon>Sinanodonta</taxon>
    </lineage>
</organism>
<protein>
    <recommendedName>
        <fullName evidence="1">DZIP3-like HEPN domain-containing protein</fullName>
    </recommendedName>
</protein>
<sequence length="140" mass="16204">RPKVSFDQFVQTKINEILKLKKNKILSKGQIDTVLPQNGTTDLTNYDISLTSALLMNLIRNLNPHVTQKIQDVRNDRNKYHAHACSAQMRRSDFDVQWPRITGNIIDLCKECLDPSFVQDIQEEMQTLLQSLHESQIKQV</sequence>
<feature type="domain" description="DZIP3-like HEPN" evidence="1">
    <location>
        <begin position="8"/>
        <end position="111"/>
    </location>
</feature>
<evidence type="ECO:0000313" key="3">
    <source>
        <dbReference type="Proteomes" id="UP001634394"/>
    </source>
</evidence>
<proteinExistence type="predicted"/>
<evidence type="ECO:0000259" key="1">
    <source>
        <dbReference type="Pfam" id="PF18738"/>
    </source>
</evidence>
<dbReference type="Pfam" id="PF18738">
    <property type="entry name" value="HEPN_DZIP3"/>
    <property type="match status" value="1"/>
</dbReference>
<feature type="non-terminal residue" evidence="2">
    <location>
        <position position="1"/>
    </location>
</feature>
<reference evidence="2 3" key="1">
    <citation type="submission" date="2024-11" db="EMBL/GenBank/DDBJ databases">
        <title>Chromosome-level genome assembly of the freshwater bivalve Anodonta woodiana.</title>
        <authorList>
            <person name="Chen X."/>
        </authorList>
    </citation>
    <scope>NUCLEOTIDE SEQUENCE [LARGE SCALE GENOMIC DNA]</scope>
    <source>
        <strain evidence="2">MN2024</strain>
        <tissue evidence="2">Gills</tissue>
    </source>
</reference>
<gene>
    <name evidence="2" type="ORF">ACJMK2_008161</name>
</gene>
<name>A0ABD3VKQ8_SINWO</name>
<dbReference type="AlphaFoldDB" id="A0ABD3VKQ8"/>
<keyword evidence="3" id="KW-1185">Reference proteome</keyword>
<evidence type="ECO:0000313" key="2">
    <source>
        <dbReference type="EMBL" id="KAL3862174.1"/>
    </source>
</evidence>
<accession>A0ABD3VKQ8</accession>
<dbReference type="EMBL" id="JBJQND010000011">
    <property type="protein sequence ID" value="KAL3862174.1"/>
    <property type="molecule type" value="Genomic_DNA"/>
</dbReference>